<sequence length="194" mass="20824">MTAPVPPDRPSECVYRFCHGSVDTPTTGVDTGFQTLRQNDEEKVNGVDTRPSSQRTQLTGLNSVSTQPQVVSTLDPVPRGPVCQTGTVCRHSLGVYRFCHGSVDTPTTGVDTGFQTLRQNDEEKCVDTASSGVDTASSGVDTRSSSQRTCLPDWDSVSTQSRCASTLVSASRRTVLRKWDSVSTHSLVLSSHSG</sequence>
<evidence type="ECO:0000256" key="1">
    <source>
        <dbReference type="SAM" id="MobiDB-lite"/>
    </source>
</evidence>
<feature type="region of interest" description="Disordered" evidence="1">
    <location>
        <begin position="125"/>
        <end position="151"/>
    </location>
</feature>
<dbReference type="Proteomes" id="UP000652761">
    <property type="component" value="Unassembled WGS sequence"/>
</dbReference>
<reference evidence="2" key="1">
    <citation type="submission" date="2017-07" db="EMBL/GenBank/DDBJ databases">
        <title>Taro Niue Genome Assembly and Annotation.</title>
        <authorList>
            <person name="Atibalentja N."/>
            <person name="Keating K."/>
            <person name="Fields C.J."/>
        </authorList>
    </citation>
    <scope>NUCLEOTIDE SEQUENCE</scope>
    <source>
        <strain evidence="2">Niue_2</strain>
        <tissue evidence="2">Leaf</tissue>
    </source>
</reference>
<proteinExistence type="predicted"/>
<dbReference type="AlphaFoldDB" id="A0A843VII7"/>
<keyword evidence="3" id="KW-1185">Reference proteome</keyword>
<organism evidence="2 3">
    <name type="scientific">Colocasia esculenta</name>
    <name type="common">Wild taro</name>
    <name type="synonym">Arum esculentum</name>
    <dbReference type="NCBI Taxonomy" id="4460"/>
    <lineage>
        <taxon>Eukaryota</taxon>
        <taxon>Viridiplantae</taxon>
        <taxon>Streptophyta</taxon>
        <taxon>Embryophyta</taxon>
        <taxon>Tracheophyta</taxon>
        <taxon>Spermatophyta</taxon>
        <taxon>Magnoliopsida</taxon>
        <taxon>Liliopsida</taxon>
        <taxon>Araceae</taxon>
        <taxon>Aroideae</taxon>
        <taxon>Colocasieae</taxon>
        <taxon>Colocasia</taxon>
    </lineage>
</organism>
<gene>
    <name evidence="2" type="ORF">Taro_026911</name>
</gene>
<accession>A0A843VII7</accession>
<protein>
    <submittedName>
        <fullName evidence="2">Uncharacterized protein</fullName>
    </submittedName>
</protein>
<evidence type="ECO:0000313" key="3">
    <source>
        <dbReference type="Proteomes" id="UP000652761"/>
    </source>
</evidence>
<evidence type="ECO:0000313" key="2">
    <source>
        <dbReference type="EMBL" id="MQL94257.1"/>
    </source>
</evidence>
<name>A0A843VII7_COLES</name>
<feature type="compositionally biased region" description="Polar residues" evidence="1">
    <location>
        <begin position="128"/>
        <end position="149"/>
    </location>
</feature>
<comment type="caution">
    <text evidence="2">The sequence shown here is derived from an EMBL/GenBank/DDBJ whole genome shotgun (WGS) entry which is preliminary data.</text>
</comment>
<dbReference type="EMBL" id="NMUH01001651">
    <property type="protein sequence ID" value="MQL94257.1"/>
    <property type="molecule type" value="Genomic_DNA"/>
</dbReference>